<organism evidence="20 21">
    <name type="scientific">Kluyveromyces marxianus</name>
    <name type="common">Yeast</name>
    <name type="synonym">Candida kefyr</name>
    <dbReference type="NCBI Taxonomy" id="4911"/>
    <lineage>
        <taxon>Eukaryota</taxon>
        <taxon>Fungi</taxon>
        <taxon>Dikarya</taxon>
        <taxon>Ascomycota</taxon>
        <taxon>Saccharomycotina</taxon>
        <taxon>Saccharomycetes</taxon>
        <taxon>Saccharomycetales</taxon>
        <taxon>Saccharomycetaceae</taxon>
        <taxon>Kluyveromyces</taxon>
    </lineage>
</organism>
<evidence type="ECO:0000256" key="12">
    <source>
        <dbReference type="ARBA" id="ARBA00022895"/>
    </source>
</evidence>
<evidence type="ECO:0000256" key="14">
    <source>
        <dbReference type="ARBA" id="ARBA00023172"/>
    </source>
</evidence>
<comment type="similarity">
    <text evidence="3">Belongs to the ku70 family.</text>
</comment>
<dbReference type="Proteomes" id="UP000422736">
    <property type="component" value="Chromosome 1"/>
</dbReference>
<dbReference type="EC" id="3.6.4.12" evidence="4"/>
<evidence type="ECO:0000313" key="21">
    <source>
        <dbReference type="Proteomes" id="UP000422736"/>
    </source>
</evidence>
<evidence type="ECO:0000256" key="4">
    <source>
        <dbReference type="ARBA" id="ARBA00012551"/>
    </source>
</evidence>
<dbReference type="Gene3D" id="1.10.1600.10">
    <property type="match status" value="1"/>
</dbReference>
<keyword evidence="13" id="KW-0238">DNA-binding</keyword>
<keyword evidence="14" id="KW-0233">DNA recombination</keyword>
<evidence type="ECO:0000256" key="1">
    <source>
        <dbReference type="ARBA" id="ARBA00004123"/>
    </source>
</evidence>
<dbReference type="SUPFAM" id="SSF100939">
    <property type="entry name" value="SPOC domain-like"/>
    <property type="match status" value="1"/>
</dbReference>
<evidence type="ECO:0000256" key="6">
    <source>
        <dbReference type="ARBA" id="ARBA00022454"/>
    </source>
</evidence>
<evidence type="ECO:0000256" key="8">
    <source>
        <dbReference type="ARBA" id="ARBA00022763"/>
    </source>
</evidence>
<keyword evidence="21" id="KW-1185">Reference proteome</keyword>
<dbReference type="PANTHER" id="PTHR12604">
    <property type="entry name" value="KU AUTOANTIGEN DNA HELICASE"/>
    <property type="match status" value="1"/>
</dbReference>
<evidence type="ECO:0000256" key="18">
    <source>
        <dbReference type="SAM" id="MobiDB-lite"/>
    </source>
</evidence>
<sequence>MSDQKPDFLKSQLSKDSNVGNKDQEKWKRYEAHEGIAFCIELTSSMYLPSEDLNGQIQLMEILDSLNELMSELVIVMPNTAIGCYFYNCAHPKAENNVYELIPLRDVNFQNMKKVNDLLDDIKSSRLTLEEEIPIADKANPAELSPALIMIREKFLEPVDGQKQLTNKKIFIFTDNDKPSEFQDVESRSRLRKVIDDLYDYHINFVTFFIGSKVKPFDDTTFADILRWGSKVNDTKNWLYSHGPNTKPINASTIKSKVKRTKEINRVKFRCPLILDERADFVVSVSGYTIISHEIPASKYKLIYDNGTVKQEAYSRREYLDAETGEVVPNDELAKTFSFGDEIIELSEEENSQIQNIYGNYDSFLKLIGFRSTEECLCFYNNIDAPSLVVPNEEQYKGSIKTLTSLYRTLKKKEKSAVIWGKLRPNSMASMFVLTPSSNEDFNQAFYLYRIPFIDEVRKLPTLSSYPELLESDDYQVLSRVTETLVNFFNLKNGYKPSDYHSPALQRHFTVLREYLLQIESKETKDQDEDDETLLKVKQIHERIAASAQSDDPKQQRLVKYLKLWNSYYNRYNNLEIESKPKQNKRSKFNI</sequence>
<keyword evidence="8" id="KW-0227">DNA damage</keyword>
<evidence type="ECO:0000256" key="17">
    <source>
        <dbReference type="ARBA" id="ARBA00031811"/>
    </source>
</evidence>
<evidence type="ECO:0000256" key="5">
    <source>
        <dbReference type="ARBA" id="ARBA00021796"/>
    </source>
</evidence>
<keyword evidence="10 20" id="KW-0347">Helicase</keyword>
<dbReference type="CDD" id="cd00788">
    <property type="entry name" value="KU70"/>
    <property type="match status" value="1"/>
</dbReference>
<evidence type="ECO:0000256" key="3">
    <source>
        <dbReference type="ARBA" id="ARBA00005240"/>
    </source>
</evidence>
<dbReference type="InterPro" id="IPR005160">
    <property type="entry name" value="Ku_C"/>
</dbReference>
<keyword evidence="11" id="KW-0067">ATP-binding</keyword>
<dbReference type="PIRSF" id="PIRSF003033">
    <property type="entry name" value="Ku70"/>
    <property type="match status" value="1"/>
</dbReference>
<dbReference type="InterPro" id="IPR027388">
    <property type="entry name" value="Ku70_bridge/pillars_dom_sf"/>
</dbReference>
<reference evidence="20 21" key="1">
    <citation type="submission" date="2016-03" db="EMBL/GenBank/DDBJ databases">
        <title>How can Kluyveromyces marxianus grow so fast - potential evolutionary course in Saccharomyces Complex revealed by comparative genomics.</title>
        <authorList>
            <person name="Mo W."/>
            <person name="Lu W."/>
            <person name="Yang X."/>
            <person name="Qi J."/>
            <person name="Lv H."/>
        </authorList>
    </citation>
    <scope>NUCLEOTIDE SEQUENCE [LARGE SCALE GENOMIC DNA]</scope>
    <source>
        <strain evidence="20 21">FIM1</strain>
    </source>
</reference>
<evidence type="ECO:0000313" key="20">
    <source>
        <dbReference type="EMBL" id="QGN13942.1"/>
    </source>
</evidence>
<name>A0ABX6ESD7_KLUMA</name>
<dbReference type="InterPro" id="IPR002035">
    <property type="entry name" value="VWF_A"/>
</dbReference>
<dbReference type="PROSITE" id="PS50234">
    <property type="entry name" value="VWFA"/>
    <property type="match status" value="1"/>
</dbReference>
<dbReference type="Pfam" id="PF03731">
    <property type="entry name" value="Ku_N"/>
    <property type="match status" value="1"/>
</dbReference>
<keyword evidence="15" id="KW-0234">DNA repair</keyword>
<dbReference type="Pfam" id="PF02735">
    <property type="entry name" value="Ku"/>
    <property type="match status" value="1"/>
</dbReference>
<evidence type="ECO:0000256" key="15">
    <source>
        <dbReference type="ARBA" id="ARBA00023204"/>
    </source>
</evidence>
<evidence type="ECO:0000256" key="9">
    <source>
        <dbReference type="ARBA" id="ARBA00022801"/>
    </source>
</evidence>
<dbReference type="Gene3D" id="4.10.970.10">
    <property type="entry name" value="Ku70, bridge and pillars"/>
    <property type="match status" value="1"/>
</dbReference>
<evidence type="ECO:0000256" key="7">
    <source>
        <dbReference type="ARBA" id="ARBA00022741"/>
    </source>
</evidence>
<proteinExistence type="inferred from homology"/>
<keyword evidence="16" id="KW-0539">Nucleus</keyword>
<dbReference type="InterPro" id="IPR006164">
    <property type="entry name" value="DNA_bd_Ku70/Ku80"/>
</dbReference>
<evidence type="ECO:0000256" key="11">
    <source>
        <dbReference type="ARBA" id="ARBA00022840"/>
    </source>
</evidence>
<accession>A0ABX6ESD7</accession>
<evidence type="ECO:0000256" key="10">
    <source>
        <dbReference type="ARBA" id="ARBA00022806"/>
    </source>
</evidence>
<evidence type="ECO:0000256" key="13">
    <source>
        <dbReference type="ARBA" id="ARBA00023125"/>
    </source>
</evidence>
<dbReference type="Gene3D" id="3.40.50.410">
    <property type="entry name" value="von Willebrand factor, type A domain"/>
    <property type="match status" value="1"/>
</dbReference>
<keyword evidence="12" id="KW-0779">Telomere</keyword>
<dbReference type="Gene3D" id="2.40.290.10">
    <property type="match status" value="1"/>
</dbReference>
<keyword evidence="7" id="KW-0547">Nucleotide-binding</keyword>
<dbReference type="InterPro" id="IPR036465">
    <property type="entry name" value="vWFA_dom_sf"/>
</dbReference>
<dbReference type="InterPro" id="IPR006165">
    <property type="entry name" value="Ku70"/>
</dbReference>
<gene>
    <name evidence="20" type="primary">KU70</name>
    <name evidence="20" type="ORF">FIM1_590</name>
</gene>
<protein>
    <recommendedName>
        <fullName evidence="5">ATP-dependent DNA helicase II subunit 1</fullName>
        <ecNumber evidence="4">3.6.4.12</ecNumber>
    </recommendedName>
    <alternativeName>
        <fullName evidence="17">ATP-dependent DNA helicase II subunit Ku70</fullName>
    </alternativeName>
</protein>
<evidence type="ECO:0000259" key="19">
    <source>
        <dbReference type="PROSITE" id="PS50234"/>
    </source>
</evidence>
<dbReference type="InterPro" id="IPR005161">
    <property type="entry name" value="Ku_N"/>
</dbReference>
<dbReference type="InterPro" id="IPR047087">
    <property type="entry name" value="KU70_core_dom"/>
</dbReference>
<dbReference type="SMART" id="SM00559">
    <property type="entry name" value="Ku78"/>
    <property type="match status" value="1"/>
</dbReference>
<dbReference type="PANTHER" id="PTHR12604:SF2">
    <property type="entry name" value="X-RAY REPAIR CROSS-COMPLEMENTING PROTEIN 6"/>
    <property type="match status" value="1"/>
</dbReference>
<dbReference type="SUPFAM" id="SSF53300">
    <property type="entry name" value="vWA-like"/>
    <property type="match status" value="1"/>
</dbReference>
<evidence type="ECO:0000256" key="16">
    <source>
        <dbReference type="ARBA" id="ARBA00023242"/>
    </source>
</evidence>
<dbReference type="InterPro" id="IPR016194">
    <property type="entry name" value="SPOC-like_C_dom_sf"/>
</dbReference>
<dbReference type="Pfam" id="PF03730">
    <property type="entry name" value="Ku_C"/>
    <property type="match status" value="1"/>
</dbReference>
<evidence type="ECO:0000256" key="2">
    <source>
        <dbReference type="ARBA" id="ARBA00004574"/>
    </source>
</evidence>
<dbReference type="GO" id="GO:0004386">
    <property type="term" value="F:helicase activity"/>
    <property type="evidence" value="ECO:0007669"/>
    <property type="project" value="UniProtKB-KW"/>
</dbReference>
<feature type="compositionally biased region" description="Polar residues" evidence="18">
    <location>
        <begin position="11"/>
        <end position="20"/>
    </location>
</feature>
<comment type="subcellular location">
    <subcellularLocation>
        <location evidence="2">Chromosome</location>
        <location evidence="2">Telomere</location>
    </subcellularLocation>
    <subcellularLocation>
        <location evidence="1">Nucleus</location>
    </subcellularLocation>
</comment>
<feature type="region of interest" description="Disordered" evidence="18">
    <location>
        <begin position="1"/>
        <end position="20"/>
    </location>
</feature>
<feature type="domain" description="VWFA" evidence="19">
    <location>
        <begin position="35"/>
        <end position="258"/>
    </location>
</feature>
<keyword evidence="9" id="KW-0378">Hydrolase</keyword>
<dbReference type="EMBL" id="CP015054">
    <property type="protein sequence ID" value="QGN13942.1"/>
    <property type="molecule type" value="Genomic_DNA"/>
</dbReference>
<keyword evidence="6" id="KW-0158">Chromosome</keyword>